<reference evidence="4" key="1">
    <citation type="submission" date="2009-06" db="EMBL/GenBank/DDBJ databases">
        <title>Lepeophtheirus salmonis ESTs and full-length cDNAs.</title>
        <authorList>
            <person name="Yasuike M."/>
            <person name="von Schalburg K."/>
            <person name="Cooper G."/>
            <person name="Leong J."/>
            <person name="Jones S.R.M."/>
            <person name="Koop B.F."/>
        </authorList>
    </citation>
    <scope>NUCLEOTIDE SEQUENCE</scope>
    <source>
        <strain evidence="4">Pacific form</strain>
        <tissue evidence="4">Whole</tissue>
    </source>
</reference>
<gene>
    <name evidence="4" type="primary">GST1D</name>
</gene>
<dbReference type="EMBL" id="BT078591">
    <property type="protein sequence ID" value="ACO13015.1"/>
    <property type="molecule type" value="mRNA"/>
</dbReference>
<organism evidence="4">
    <name type="scientific">Lepeophtheirus salmonis</name>
    <name type="common">Salmon louse</name>
    <name type="synonym">Caligus salmonis</name>
    <dbReference type="NCBI Taxonomy" id="72036"/>
    <lineage>
        <taxon>Eukaryota</taxon>
        <taxon>Metazoa</taxon>
        <taxon>Ecdysozoa</taxon>
        <taxon>Arthropoda</taxon>
        <taxon>Crustacea</taxon>
        <taxon>Multicrustacea</taxon>
        <taxon>Hexanauplia</taxon>
        <taxon>Copepoda</taxon>
        <taxon>Siphonostomatoida</taxon>
        <taxon>Caligidae</taxon>
        <taxon>Lepeophtheirus</taxon>
    </lineage>
</organism>
<dbReference type="PROSITE" id="PS50405">
    <property type="entry name" value="GST_CTER"/>
    <property type="match status" value="1"/>
</dbReference>
<feature type="domain" description="GST C-terminal" evidence="3">
    <location>
        <begin position="88"/>
        <end position="218"/>
    </location>
</feature>
<dbReference type="Gene3D" id="3.40.30.10">
    <property type="entry name" value="Glutaredoxin"/>
    <property type="match status" value="1"/>
</dbReference>
<name>C1BVG2_LEPSM</name>
<dbReference type="InterPro" id="IPR036282">
    <property type="entry name" value="Glutathione-S-Trfase_C_sf"/>
</dbReference>
<sequence length="218" mass="24328">MSVEIYGMDISAPHRIAAMTAEAVGAPYEVKDVDIFNGGSKTPEFLELNPQHNIPVLKYKDFVMNESRAIAGFLASEFDKSGKLYPTCPMAHARVNQRLYFDMGVFYKAFGECVYPIMFANADVPAEKYDKLKEVLGWANDMVKETGFAAGTEEMTIADIAWVATYSSIKEADVVDLVPYKELDAWFTKCVALIPNYETCNGKGAKGFGDFYKSKRKE</sequence>
<evidence type="ECO:0000256" key="1">
    <source>
        <dbReference type="ARBA" id="ARBA00011738"/>
    </source>
</evidence>
<proteinExistence type="evidence at transcript level"/>
<dbReference type="AlphaFoldDB" id="C1BVG2"/>
<evidence type="ECO:0000259" key="3">
    <source>
        <dbReference type="PROSITE" id="PS50405"/>
    </source>
</evidence>
<dbReference type="PANTHER" id="PTHR43969:SF9">
    <property type="entry name" value="GLUTATHIONE S TRANSFERASE D10, ISOFORM A-RELATED"/>
    <property type="match status" value="1"/>
</dbReference>
<feature type="domain" description="GST N-terminal" evidence="2">
    <location>
        <begin position="1"/>
        <end position="82"/>
    </location>
</feature>
<dbReference type="GO" id="GO:0004364">
    <property type="term" value="F:glutathione transferase activity"/>
    <property type="evidence" value="ECO:0007669"/>
    <property type="project" value="TreeGrafter"/>
</dbReference>
<dbReference type="SUPFAM" id="SSF47616">
    <property type="entry name" value="GST C-terminal domain-like"/>
    <property type="match status" value="1"/>
</dbReference>
<comment type="subunit">
    <text evidence="1">Homodimer.</text>
</comment>
<dbReference type="OrthoDB" id="2309723at2759"/>
<dbReference type="SFLD" id="SFLDG00358">
    <property type="entry name" value="Main_(cytGST)"/>
    <property type="match status" value="1"/>
</dbReference>
<dbReference type="InterPro" id="IPR036249">
    <property type="entry name" value="Thioredoxin-like_sf"/>
</dbReference>
<dbReference type="InterPro" id="IPR040079">
    <property type="entry name" value="Glutathione_S-Trfase"/>
</dbReference>
<dbReference type="FunFam" id="1.20.1050.10:FF:000007">
    <property type="entry name" value="Glutathione S-transferase 1-1"/>
    <property type="match status" value="1"/>
</dbReference>
<dbReference type="GO" id="GO:0006749">
    <property type="term" value="P:glutathione metabolic process"/>
    <property type="evidence" value="ECO:0007669"/>
    <property type="project" value="TreeGrafter"/>
</dbReference>
<dbReference type="InterPro" id="IPR004045">
    <property type="entry name" value="Glutathione_S-Trfase_N"/>
</dbReference>
<dbReference type="InterPro" id="IPR010987">
    <property type="entry name" value="Glutathione-S-Trfase_C-like"/>
</dbReference>
<evidence type="ECO:0000313" key="4">
    <source>
        <dbReference type="EMBL" id="ACO13015.1"/>
    </source>
</evidence>
<protein>
    <submittedName>
        <fullName evidence="4">Glutathione S-transferase 1, isoform D</fullName>
    </submittedName>
</protein>
<dbReference type="SFLD" id="SFLDS00019">
    <property type="entry name" value="Glutathione_Transferase_(cytos"/>
    <property type="match status" value="1"/>
</dbReference>
<evidence type="ECO:0000259" key="2">
    <source>
        <dbReference type="PROSITE" id="PS50404"/>
    </source>
</evidence>
<dbReference type="SFLD" id="SFLDG01153">
    <property type="entry name" value="Main.4:_Theta-like"/>
    <property type="match status" value="1"/>
</dbReference>
<dbReference type="CDD" id="cd03177">
    <property type="entry name" value="GST_C_Delta_Epsilon"/>
    <property type="match status" value="1"/>
</dbReference>
<dbReference type="Pfam" id="PF13409">
    <property type="entry name" value="GST_N_2"/>
    <property type="match status" value="1"/>
</dbReference>
<keyword evidence="4" id="KW-0808">Transferase</keyword>
<dbReference type="Gene3D" id="1.20.1050.10">
    <property type="match status" value="1"/>
</dbReference>
<dbReference type="SUPFAM" id="SSF52833">
    <property type="entry name" value="Thioredoxin-like"/>
    <property type="match status" value="1"/>
</dbReference>
<dbReference type="PROSITE" id="PS50404">
    <property type="entry name" value="GST_NTER"/>
    <property type="match status" value="1"/>
</dbReference>
<accession>C1BVG2</accession>
<dbReference type="PANTHER" id="PTHR43969">
    <property type="entry name" value="GLUTATHIONE S TRANSFERASE D10, ISOFORM A-RELATED"/>
    <property type="match status" value="1"/>
</dbReference>